<reference evidence="2" key="3">
    <citation type="submission" date="2022-06" db="UniProtKB">
        <authorList>
            <consortium name="EnsemblPlants"/>
        </authorList>
    </citation>
    <scope>IDENTIFICATION</scope>
</reference>
<accession>A0A8R7UZH4</accession>
<dbReference type="AlphaFoldDB" id="A0A8R7UZH4"/>
<reference evidence="2" key="2">
    <citation type="submission" date="2018-03" db="EMBL/GenBank/DDBJ databases">
        <title>The Triticum urartu genome reveals the dynamic nature of wheat genome evolution.</title>
        <authorList>
            <person name="Ling H."/>
            <person name="Ma B."/>
            <person name="Shi X."/>
            <person name="Liu H."/>
            <person name="Dong L."/>
            <person name="Sun H."/>
            <person name="Cao Y."/>
            <person name="Gao Q."/>
            <person name="Zheng S."/>
            <person name="Li Y."/>
            <person name="Yu Y."/>
            <person name="Du H."/>
            <person name="Qi M."/>
            <person name="Li Y."/>
            <person name="Yu H."/>
            <person name="Cui Y."/>
            <person name="Wang N."/>
            <person name="Chen C."/>
            <person name="Wu H."/>
            <person name="Zhao Y."/>
            <person name="Zhang J."/>
            <person name="Li Y."/>
            <person name="Zhou W."/>
            <person name="Zhang B."/>
            <person name="Hu W."/>
            <person name="Eijk M."/>
            <person name="Tang J."/>
            <person name="Witsenboer H."/>
            <person name="Zhao S."/>
            <person name="Li Z."/>
            <person name="Zhang A."/>
            <person name="Wang D."/>
            <person name="Liang C."/>
        </authorList>
    </citation>
    <scope>NUCLEOTIDE SEQUENCE [LARGE SCALE GENOMIC DNA]</scope>
    <source>
        <strain evidence="2">cv. G1812</strain>
    </source>
</reference>
<sequence length="76" mass="8758">MSVRRPRGEEEDDEQGSGGDYHQQRHGPRRIRPAAPLSFRSMVGRAMAVDTIEQIAMSLEPVIRRVVSFRIIYIFM</sequence>
<protein>
    <submittedName>
        <fullName evidence="2">Uncharacterized protein</fullName>
    </submittedName>
</protein>
<keyword evidence="3" id="KW-1185">Reference proteome</keyword>
<dbReference type="EnsemblPlants" id="TuG1812G0600003240.01.T02">
    <property type="protein sequence ID" value="TuG1812G0600003240.01.T02"/>
    <property type="gene ID" value="TuG1812G0600003240.01"/>
</dbReference>
<gene>
    <name evidence="2" type="primary">LOC125512507</name>
</gene>
<dbReference type="Proteomes" id="UP000015106">
    <property type="component" value="Chromosome 6"/>
</dbReference>
<name>A0A8R7UZH4_TRIUA</name>
<evidence type="ECO:0000313" key="2">
    <source>
        <dbReference type="EnsemblPlants" id="TuG1812G0600003240.01.T02"/>
    </source>
</evidence>
<feature type="region of interest" description="Disordered" evidence="1">
    <location>
        <begin position="1"/>
        <end position="35"/>
    </location>
</feature>
<organism evidence="2 3">
    <name type="scientific">Triticum urartu</name>
    <name type="common">Red wild einkorn</name>
    <name type="synonym">Crithodium urartu</name>
    <dbReference type="NCBI Taxonomy" id="4572"/>
    <lineage>
        <taxon>Eukaryota</taxon>
        <taxon>Viridiplantae</taxon>
        <taxon>Streptophyta</taxon>
        <taxon>Embryophyta</taxon>
        <taxon>Tracheophyta</taxon>
        <taxon>Spermatophyta</taxon>
        <taxon>Magnoliopsida</taxon>
        <taxon>Liliopsida</taxon>
        <taxon>Poales</taxon>
        <taxon>Poaceae</taxon>
        <taxon>BOP clade</taxon>
        <taxon>Pooideae</taxon>
        <taxon>Triticodae</taxon>
        <taxon>Triticeae</taxon>
        <taxon>Triticinae</taxon>
        <taxon>Triticum</taxon>
    </lineage>
</organism>
<dbReference type="Gramene" id="TuG1812G0600003240.01.T02">
    <property type="protein sequence ID" value="TuG1812G0600003240.01.T02"/>
    <property type="gene ID" value="TuG1812G0600003240.01"/>
</dbReference>
<evidence type="ECO:0000313" key="3">
    <source>
        <dbReference type="Proteomes" id="UP000015106"/>
    </source>
</evidence>
<proteinExistence type="predicted"/>
<evidence type="ECO:0000256" key="1">
    <source>
        <dbReference type="SAM" id="MobiDB-lite"/>
    </source>
</evidence>
<reference evidence="3" key="1">
    <citation type="journal article" date="2013" name="Nature">
        <title>Draft genome of the wheat A-genome progenitor Triticum urartu.</title>
        <authorList>
            <person name="Ling H.Q."/>
            <person name="Zhao S."/>
            <person name="Liu D."/>
            <person name="Wang J."/>
            <person name="Sun H."/>
            <person name="Zhang C."/>
            <person name="Fan H."/>
            <person name="Li D."/>
            <person name="Dong L."/>
            <person name="Tao Y."/>
            <person name="Gao C."/>
            <person name="Wu H."/>
            <person name="Li Y."/>
            <person name="Cui Y."/>
            <person name="Guo X."/>
            <person name="Zheng S."/>
            <person name="Wang B."/>
            <person name="Yu K."/>
            <person name="Liang Q."/>
            <person name="Yang W."/>
            <person name="Lou X."/>
            <person name="Chen J."/>
            <person name="Feng M."/>
            <person name="Jian J."/>
            <person name="Zhang X."/>
            <person name="Luo G."/>
            <person name="Jiang Y."/>
            <person name="Liu J."/>
            <person name="Wang Z."/>
            <person name="Sha Y."/>
            <person name="Zhang B."/>
            <person name="Wu H."/>
            <person name="Tang D."/>
            <person name="Shen Q."/>
            <person name="Xue P."/>
            <person name="Zou S."/>
            <person name="Wang X."/>
            <person name="Liu X."/>
            <person name="Wang F."/>
            <person name="Yang Y."/>
            <person name="An X."/>
            <person name="Dong Z."/>
            <person name="Zhang K."/>
            <person name="Zhang X."/>
            <person name="Luo M.C."/>
            <person name="Dvorak J."/>
            <person name="Tong Y."/>
            <person name="Wang J."/>
            <person name="Yang H."/>
            <person name="Li Z."/>
            <person name="Wang D."/>
            <person name="Zhang A."/>
            <person name="Wang J."/>
        </authorList>
    </citation>
    <scope>NUCLEOTIDE SEQUENCE</scope>
    <source>
        <strain evidence="3">cv. G1812</strain>
    </source>
</reference>